<dbReference type="Proteomes" id="UP000676169">
    <property type="component" value="Chromosome"/>
</dbReference>
<sequence length="84" mass="9546">MQYSLDQGWAGTKNGELISLAEKEFDLFITADRNLRYQQNLAERTIAILELTTNDLRRIQAASNSLRSSVASTIAKEYRILEIP</sequence>
<gene>
    <name evidence="1" type="ORF">KBB96_04650</name>
</gene>
<dbReference type="AlphaFoldDB" id="A0A975J195"/>
<dbReference type="EMBL" id="CP073100">
    <property type="protein sequence ID" value="QUE52183.1"/>
    <property type="molecule type" value="Genomic_DNA"/>
</dbReference>
<accession>A0A975J195</accession>
<protein>
    <recommendedName>
        <fullName evidence="3">DUF5615 domain-containing protein</fullName>
    </recommendedName>
</protein>
<organism evidence="1 2">
    <name type="scientific">Luteolibacter ambystomatis</name>
    <dbReference type="NCBI Taxonomy" id="2824561"/>
    <lineage>
        <taxon>Bacteria</taxon>
        <taxon>Pseudomonadati</taxon>
        <taxon>Verrucomicrobiota</taxon>
        <taxon>Verrucomicrobiia</taxon>
        <taxon>Verrucomicrobiales</taxon>
        <taxon>Verrucomicrobiaceae</taxon>
        <taxon>Luteolibacter</taxon>
    </lineage>
</organism>
<dbReference type="RefSeq" id="WP_211632850.1">
    <property type="nucleotide sequence ID" value="NZ_CP073100.1"/>
</dbReference>
<reference evidence="1" key="1">
    <citation type="submission" date="2021-04" db="EMBL/GenBank/DDBJ databases">
        <title>Luteolibacter sp. 32A isolated from the skin of an Anderson's salamander (Ambystoma andersonii).</title>
        <authorList>
            <person name="Spergser J."/>
            <person name="Busse H.-J."/>
        </authorList>
    </citation>
    <scope>NUCLEOTIDE SEQUENCE</scope>
    <source>
        <strain evidence="1">32A</strain>
    </source>
</reference>
<name>A0A975J195_9BACT</name>
<evidence type="ECO:0008006" key="3">
    <source>
        <dbReference type="Google" id="ProtNLM"/>
    </source>
</evidence>
<proteinExistence type="predicted"/>
<keyword evidence="2" id="KW-1185">Reference proteome</keyword>
<dbReference type="KEGG" id="lamb:KBB96_04650"/>
<evidence type="ECO:0000313" key="2">
    <source>
        <dbReference type="Proteomes" id="UP000676169"/>
    </source>
</evidence>
<evidence type="ECO:0000313" key="1">
    <source>
        <dbReference type="EMBL" id="QUE52183.1"/>
    </source>
</evidence>